<evidence type="ECO:0000259" key="2">
    <source>
        <dbReference type="Pfam" id="PF03713"/>
    </source>
</evidence>
<comment type="caution">
    <text evidence="3">The sequence shown here is derived from an EMBL/GenBank/DDBJ whole genome shotgun (WGS) entry which is preliminary data.</text>
</comment>
<keyword evidence="1" id="KW-0472">Membrane</keyword>
<accession>A0A1F7J210</accession>
<organism evidence="3 4">
    <name type="scientific">Candidatus Roizmanbacteria bacterium RIFCSPLOWO2_01_FULL_40_42</name>
    <dbReference type="NCBI Taxonomy" id="1802066"/>
    <lineage>
        <taxon>Bacteria</taxon>
        <taxon>Candidatus Roizmaniibacteriota</taxon>
    </lineage>
</organism>
<reference evidence="3 4" key="1">
    <citation type="journal article" date="2016" name="Nat. Commun.">
        <title>Thousands of microbial genomes shed light on interconnected biogeochemical processes in an aquifer system.</title>
        <authorList>
            <person name="Anantharaman K."/>
            <person name="Brown C.T."/>
            <person name="Hug L.A."/>
            <person name="Sharon I."/>
            <person name="Castelle C.J."/>
            <person name="Probst A.J."/>
            <person name="Thomas B.C."/>
            <person name="Singh A."/>
            <person name="Wilkins M.J."/>
            <person name="Karaoz U."/>
            <person name="Brodie E.L."/>
            <person name="Williams K.H."/>
            <person name="Hubbard S.S."/>
            <person name="Banfield J.F."/>
        </authorList>
    </citation>
    <scope>NUCLEOTIDE SEQUENCE [LARGE SCALE GENOMIC DNA]</scope>
</reference>
<sequence>MKNQSILYGVIGLLLGVVLTGYIASSAVNTNNSGVMNMMGIGTKIAGSKNMMAANIDRHFIEQMIPHHKDAITMAKLAQTKAQRPEIKILAEAIIKSQSKEIDQMKDWYKSWFGEEVSEDEEVMGDHGMGRGTVSIHMGMMGDETDMTRLEQAEDFDKVFIEEMIPHHQMAVMMATMLERGTNRLEMKQLAKDIKEAQTKEINQMREWYKNWGYAK</sequence>
<dbReference type="Gene3D" id="1.20.1260.10">
    <property type="match status" value="1"/>
</dbReference>
<dbReference type="PANTHER" id="PTHR36933:SF1">
    <property type="entry name" value="SLL0788 PROTEIN"/>
    <property type="match status" value="1"/>
</dbReference>
<name>A0A1F7J210_9BACT</name>
<keyword evidence="1" id="KW-1133">Transmembrane helix</keyword>
<dbReference type="EMBL" id="MGAQ01000029">
    <property type="protein sequence ID" value="OGK49645.1"/>
    <property type="molecule type" value="Genomic_DNA"/>
</dbReference>
<keyword evidence="1" id="KW-0812">Transmembrane</keyword>
<feature type="transmembrane region" description="Helical" evidence="1">
    <location>
        <begin position="6"/>
        <end position="28"/>
    </location>
</feature>
<dbReference type="AlphaFoldDB" id="A0A1F7J210"/>
<evidence type="ECO:0000313" key="3">
    <source>
        <dbReference type="EMBL" id="OGK49645.1"/>
    </source>
</evidence>
<gene>
    <name evidence="3" type="ORF">A3B50_04230</name>
</gene>
<dbReference type="PANTHER" id="PTHR36933">
    <property type="entry name" value="SLL0788 PROTEIN"/>
    <property type="match status" value="1"/>
</dbReference>
<feature type="domain" description="DUF305" evidence="2">
    <location>
        <begin position="57"/>
        <end position="209"/>
    </location>
</feature>
<dbReference type="Pfam" id="PF03713">
    <property type="entry name" value="DUF305"/>
    <property type="match status" value="1"/>
</dbReference>
<evidence type="ECO:0000256" key="1">
    <source>
        <dbReference type="SAM" id="Phobius"/>
    </source>
</evidence>
<dbReference type="InterPro" id="IPR005183">
    <property type="entry name" value="DUF305_CopM-like"/>
</dbReference>
<proteinExistence type="predicted"/>
<dbReference type="InterPro" id="IPR012347">
    <property type="entry name" value="Ferritin-like"/>
</dbReference>
<evidence type="ECO:0000313" key="4">
    <source>
        <dbReference type="Proteomes" id="UP000178558"/>
    </source>
</evidence>
<protein>
    <recommendedName>
        <fullName evidence="2">DUF305 domain-containing protein</fullName>
    </recommendedName>
</protein>
<dbReference type="Proteomes" id="UP000178558">
    <property type="component" value="Unassembled WGS sequence"/>
</dbReference>